<dbReference type="SUPFAM" id="SSF56436">
    <property type="entry name" value="C-type lectin-like"/>
    <property type="match status" value="1"/>
</dbReference>
<feature type="chain" id="PRO_5044279008" description="Sulfatase-modifying factor enzyme-like domain-containing protein" evidence="2">
    <location>
        <begin position="21"/>
        <end position="525"/>
    </location>
</feature>
<dbReference type="EMBL" id="FQ312002">
    <property type="protein sequence ID" value="CBW15741.1"/>
    <property type="molecule type" value="Genomic_DNA"/>
</dbReference>
<organism evidence="4 5">
    <name type="scientific">Haemophilus parainfluenzae (strain T3T1)</name>
    <dbReference type="NCBI Taxonomy" id="862965"/>
    <lineage>
        <taxon>Bacteria</taxon>
        <taxon>Pseudomonadati</taxon>
        <taxon>Pseudomonadota</taxon>
        <taxon>Gammaproteobacteria</taxon>
        <taxon>Pasteurellales</taxon>
        <taxon>Pasteurellaceae</taxon>
        <taxon>Haemophilus</taxon>
    </lineage>
</organism>
<dbReference type="AlphaFoldDB" id="A0AB33QN78"/>
<name>A0AB33QN78_HAEP3</name>
<dbReference type="Pfam" id="PF03781">
    <property type="entry name" value="FGE-sulfatase"/>
    <property type="match status" value="1"/>
</dbReference>
<feature type="coiled-coil region" evidence="1">
    <location>
        <begin position="347"/>
        <end position="440"/>
    </location>
</feature>
<dbReference type="KEGG" id="hpr:PARA_16410"/>
<feature type="domain" description="Sulfatase-modifying factor enzyme-like" evidence="3">
    <location>
        <begin position="76"/>
        <end position="300"/>
    </location>
</feature>
<dbReference type="PANTHER" id="PTHR23150:SF19">
    <property type="entry name" value="FORMYLGLYCINE-GENERATING ENZYME"/>
    <property type="match status" value="1"/>
</dbReference>
<proteinExistence type="predicted"/>
<dbReference type="Proteomes" id="UP000007052">
    <property type="component" value="Chromosome"/>
</dbReference>
<feature type="signal peptide" evidence="2">
    <location>
        <begin position="1"/>
        <end position="20"/>
    </location>
</feature>
<keyword evidence="2" id="KW-0732">Signal</keyword>
<dbReference type="GO" id="GO:0120147">
    <property type="term" value="F:formylglycine-generating oxidase activity"/>
    <property type="evidence" value="ECO:0007669"/>
    <property type="project" value="TreeGrafter"/>
</dbReference>
<sequence>MFKYRFSLLALIMASTAVSAQPWEEKFFNPKKLDGDIVLPMPCEGSMVFRVIKTNTKKPLEDIKVTLGGNSNDADGYAQYATPNYISGSFANEKQERYFLMGKYEVTEAQFNAVMKGEQCPSVNMKTSLPAINMSWFDAVEFTHKYNEWLLKNAADKLPTEDGSKGFVRLPTNAEWEFASRGGVAVDEAAFRENTFPMPDGIARYAWSSKNANGRLQVIGLLEPNPLGLFDTLGNVSEMVFDGFRANKLSRYHGQEGGMIARGGSYIKGESEVNNTSRIEVPYYDNNGAMKKKDMGFRVAITAPLLTSNNRINQLRQEWSALGSDSKESNDPNIVGKLEKLASNVEDEKLKQEITKTKDELRAANQARDEQRDAAIRSALQLGGFLCANVSDLQAEVEQQETAVKAFAEEIKNEQDTDLKQIYQQKESDFKQRLQEAEKARDFVVQYYAGTITSTFDTYSLANVKEQVERTKSMMSEKKLANGQATNLSQYLDLYWKHLSQYYQNGKITREQWLQQCNQIKPQTH</sequence>
<dbReference type="InterPro" id="IPR005532">
    <property type="entry name" value="SUMF_dom"/>
</dbReference>
<dbReference type="PANTHER" id="PTHR23150">
    <property type="entry name" value="SULFATASE MODIFYING FACTOR 1, 2"/>
    <property type="match status" value="1"/>
</dbReference>
<evidence type="ECO:0000313" key="4">
    <source>
        <dbReference type="EMBL" id="CBW15741.1"/>
    </source>
</evidence>
<gene>
    <name evidence="4" type="ordered locus">PARA_16410</name>
</gene>
<evidence type="ECO:0000256" key="1">
    <source>
        <dbReference type="SAM" id="Coils"/>
    </source>
</evidence>
<keyword evidence="1" id="KW-0175">Coiled coil</keyword>
<evidence type="ECO:0000256" key="2">
    <source>
        <dbReference type="SAM" id="SignalP"/>
    </source>
</evidence>
<protein>
    <recommendedName>
        <fullName evidence="3">Sulfatase-modifying factor enzyme-like domain-containing protein</fullName>
    </recommendedName>
</protein>
<reference evidence="5" key="1">
    <citation type="submission" date="2010-07" db="EMBL/GenBank/DDBJ databases">
        <title>The genome sequence of Haemophilus parainfluenzae T3T1.</title>
        <authorList>
            <person name="Crook D."/>
            <person name="Hood D."/>
            <person name="Moxon R."/>
            <person name="Parkhill J."/>
            <person name="Aslett M."/>
            <person name="Bentley S.D."/>
        </authorList>
    </citation>
    <scope>NUCLEOTIDE SEQUENCE [LARGE SCALE GENOMIC DNA]</scope>
    <source>
        <strain evidence="5">T3T1</strain>
    </source>
</reference>
<evidence type="ECO:0000313" key="5">
    <source>
        <dbReference type="Proteomes" id="UP000007052"/>
    </source>
</evidence>
<dbReference type="RefSeq" id="WP_014065378.1">
    <property type="nucleotide sequence ID" value="NC_015964.1"/>
</dbReference>
<evidence type="ECO:0000259" key="3">
    <source>
        <dbReference type="Pfam" id="PF03781"/>
    </source>
</evidence>
<dbReference type="InterPro" id="IPR042095">
    <property type="entry name" value="SUMF_sf"/>
</dbReference>
<accession>A0AB33QN78</accession>
<dbReference type="InterPro" id="IPR051043">
    <property type="entry name" value="Sulfatase_Mod_Factor_Kinase"/>
</dbReference>
<dbReference type="Gene3D" id="3.90.1580.10">
    <property type="entry name" value="paralog of FGE (formylglycine-generating enzyme)"/>
    <property type="match status" value="1"/>
</dbReference>
<dbReference type="InterPro" id="IPR016187">
    <property type="entry name" value="CTDL_fold"/>
</dbReference>